<dbReference type="GO" id="GO:0042742">
    <property type="term" value="P:defense response to bacterium"/>
    <property type="evidence" value="ECO:0000318"/>
    <property type="project" value="GO_Central"/>
</dbReference>
<evidence type="ECO:0000256" key="15">
    <source>
        <dbReference type="ARBA" id="ARBA00023136"/>
    </source>
</evidence>
<keyword evidence="11 18" id="KW-0547">Nucleotide-binding</keyword>
<keyword evidence="23" id="KW-1185">Reference proteome</keyword>
<dbReference type="Pfam" id="PF00139">
    <property type="entry name" value="Lectin_legB"/>
    <property type="match status" value="1"/>
</dbReference>
<dbReference type="Gene3D" id="3.30.200.20">
    <property type="entry name" value="Phosphorylase Kinase, domain 1"/>
    <property type="match status" value="1"/>
</dbReference>
<dbReference type="EMBL" id="KI393609">
    <property type="protein sequence ID" value="ERN07982.1"/>
    <property type="molecule type" value="Genomic_DNA"/>
</dbReference>
<evidence type="ECO:0000256" key="4">
    <source>
        <dbReference type="ARBA" id="ARBA00012513"/>
    </source>
</evidence>
<evidence type="ECO:0000256" key="2">
    <source>
        <dbReference type="ARBA" id="ARBA00008536"/>
    </source>
</evidence>
<dbReference type="InterPro" id="IPR011009">
    <property type="entry name" value="Kinase-like_dom_sf"/>
</dbReference>
<dbReference type="GO" id="GO:0004675">
    <property type="term" value="F:transmembrane receptor protein serine/threonine kinase activity"/>
    <property type="evidence" value="ECO:0000318"/>
    <property type="project" value="GO_Central"/>
</dbReference>
<dbReference type="CDD" id="cd14066">
    <property type="entry name" value="STKc_IRAK"/>
    <property type="match status" value="1"/>
</dbReference>
<dbReference type="EC" id="2.7.11.1" evidence="4"/>
<dbReference type="InterPro" id="IPR013320">
    <property type="entry name" value="ConA-like_dom_sf"/>
</dbReference>
<dbReference type="SMART" id="SM00220">
    <property type="entry name" value="S_TKc"/>
    <property type="match status" value="1"/>
</dbReference>
<dbReference type="PROSITE" id="PS00107">
    <property type="entry name" value="PROTEIN_KINASE_ATP"/>
    <property type="match status" value="1"/>
</dbReference>
<dbReference type="InterPro" id="IPR017441">
    <property type="entry name" value="Protein_kinase_ATP_BS"/>
</dbReference>
<accession>W1PDH2</accession>
<comment type="catalytic activity">
    <reaction evidence="16">
        <text>L-threonyl-[protein] + ATP = O-phospho-L-threonyl-[protein] + ADP + H(+)</text>
        <dbReference type="Rhea" id="RHEA:46608"/>
        <dbReference type="Rhea" id="RHEA-COMP:11060"/>
        <dbReference type="Rhea" id="RHEA-COMP:11605"/>
        <dbReference type="ChEBI" id="CHEBI:15378"/>
        <dbReference type="ChEBI" id="CHEBI:30013"/>
        <dbReference type="ChEBI" id="CHEBI:30616"/>
        <dbReference type="ChEBI" id="CHEBI:61977"/>
        <dbReference type="ChEBI" id="CHEBI:456216"/>
        <dbReference type="EC" id="2.7.11.1"/>
    </reaction>
</comment>
<dbReference type="InterPro" id="IPR001220">
    <property type="entry name" value="Legume_lectin_dom"/>
</dbReference>
<feature type="signal peptide" evidence="20">
    <location>
        <begin position="1"/>
        <end position="22"/>
    </location>
</feature>
<feature type="chain" id="PRO_5004808201" description="non-specific serine/threonine protein kinase" evidence="20">
    <location>
        <begin position="23"/>
        <end position="666"/>
    </location>
</feature>
<protein>
    <recommendedName>
        <fullName evidence="4">non-specific serine/threonine protein kinase</fullName>
        <ecNumber evidence="4">2.7.11.1</ecNumber>
    </recommendedName>
</protein>
<keyword evidence="14 19" id="KW-1133">Transmembrane helix</keyword>
<evidence type="ECO:0000256" key="5">
    <source>
        <dbReference type="ARBA" id="ARBA00022475"/>
    </source>
</evidence>
<evidence type="ECO:0000256" key="19">
    <source>
        <dbReference type="SAM" id="Phobius"/>
    </source>
</evidence>
<evidence type="ECO:0000256" key="17">
    <source>
        <dbReference type="ARBA" id="ARBA00048679"/>
    </source>
</evidence>
<keyword evidence="9 20" id="KW-0732">Signal</keyword>
<evidence type="ECO:0000256" key="20">
    <source>
        <dbReference type="SAM" id="SignalP"/>
    </source>
</evidence>
<dbReference type="GO" id="GO:0005886">
    <property type="term" value="C:plasma membrane"/>
    <property type="evidence" value="ECO:0000318"/>
    <property type="project" value="GO_Central"/>
</dbReference>
<dbReference type="HOGENOM" id="CLU_000288_62_3_1"/>
<dbReference type="GO" id="GO:0030246">
    <property type="term" value="F:carbohydrate binding"/>
    <property type="evidence" value="ECO:0007669"/>
    <property type="project" value="UniProtKB-KW"/>
</dbReference>
<dbReference type="OMA" id="QGHAFCS"/>
<evidence type="ECO:0000256" key="6">
    <source>
        <dbReference type="ARBA" id="ARBA00022527"/>
    </source>
</evidence>
<dbReference type="CDD" id="cd06899">
    <property type="entry name" value="lectin_legume_LecRK_Arcelin_ConA"/>
    <property type="match status" value="1"/>
</dbReference>
<evidence type="ECO:0000256" key="9">
    <source>
        <dbReference type="ARBA" id="ARBA00022729"/>
    </source>
</evidence>
<evidence type="ECO:0000256" key="14">
    <source>
        <dbReference type="ARBA" id="ARBA00022989"/>
    </source>
</evidence>
<evidence type="ECO:0000256" key="1">
    <source>
        <dbReference type="ARBA" id="ARBA00004251"/>
    </source>
</evidence>
<reference evidence="23" key="1">
    <citation type="journal article" date="2013" name="Science">
        <title>The Amborella genome and the evolution of flowering plants.</title>
        <authorList>
            <consortium name="Amborella Genome Project"/>
        </authorList>
    </citation>
    <scope>NUCLEOTIDE SEQUENCE [LARGE SCALE GENOMIC DNA]</scope>
</reference>
<keyword evidence="15 19" id="KW-0472">Membrane</keyword>
<evidence type="ECO:0000256" key="16">
    <source>
        <dbReference type="ARBA" id="ARBA00047899"/>
    </source>
</evidence>
<comment type="catalytic activity">
    <reaction evidence="17">
        <text>L-seryl-[protein] + ATP = O-phospho-L-seryl-[protein] + ADP + H(+)</text>
        <dbReference type="Rhea" id="RHEA:17989"/>
        <dbReference type="Rhea" id="RHEA-COMP:9863"/>
        <dbReference type="Rhea" id="RHEA-COMP:11604"/>
        <dbReference type="ChEBI" id="CHEBI:15378"/>
        <dbReference type="ChEBI" id="CHEBI:29999"/>
        <dbReference type="ChEBI" id="CHEBI:30616"/>
        <dbReference type="ChEBI" id="CHEBI:83421"/>
        <dbReference type="ChEBI" id="CHEBI:456216"/>
        <dbReference type="EC" id="2.7.11.1"/>
    </reaction>
</comment>
<evidence type="ECO:0000313" key="23">
    <source>
        <dbReference type="Proteomes" id="UP000017836"/>
    </source>
</evidence>
<organism evidence="22 23">
    <name type="scientific">Amborella trichopoda</name>
    <dbReference type="NCBI Taxonomy" id="13333"/>
    <lineage>
        <taxon>Eukaryota</taxon>
        <taxon>Viridiplantae</taxon>
        <taxon>Streptophyta</taxon>
        <taxon>Embryophyta</taxon>
        <taxon>Tracheophyta</taxon>
        <taxon>Spermatophyta</taxon>
        <taxon>Magnoliopsida</taxon>
        <taxon>Amborellales</taxon>
        <taxon>Amborellaceae</taxon>
        <taxon>Amborella</taxon>
    </lineage>
</organism>
<evidence type="ECO:0000256" key="3">
    <source>
        <dbReference type="ARBA" id="ARBA00010217"/>
    </source>
</evidence>
<dbReference type="Gene3D" id="2.60.120.200">
    <property type="match status" value="1"/>
</dbReference>
<dbReference type="AlphaFoldDB" id="W1PDH2"/>
<comment type="similarity">
    <text evidence="2">In the N-terminal section; belongs to the leguminous lectin family.</text>
</comment>
<dbReference type="Gene3D" id="1.10.510.10">
    <property type="entry name" value="Transferase(Phosphotransferase) domain 1"/>
    <property type="match status" value="1"/>
</dbReference>
<comment type="subcellular location">
    <subcellularLocation>
        <location evidence="1">Cell membrane</location>
        <topology evidence="1">Single-pass type I membrane protein</topology>
    </subcellularLocation>
</comment>
<dbReference type="SUPFAM" id="SSF56112">
    <property type="entry name" value="Protein kinase-like (PK-like)"/>
    <property type="match status" value="1"/>
</dbReference>
<name>W1PDH2_AMBTC</name>
<dbReference type="InterPro" id="IPR000719">
    <property type="entry name" value="Prot_kinase_dom"/>
</dbReference>
<dbReference type="FunFam" id="1.10.510.10:FF:000108">
    <property type="entry name" value="L-type lectin-domain containing receptor kinase S.4"/>
    <property type="match status" value="1"/>
</dbReference>
<sequence length="666" mass="74147">MSLQALFLSLLVIDLNFSVSNAFNYSNFNGANMTLSGSEITSSGALQLTNNSLRVIGHAFHPIPLQFKNSSEGSVFSFSTSFVFAISLPNPEPASGFAFVISRSTQLQGAMFAQFLGLFNATSNGDPNNHIFAVEFDTIQNIEFLDINNNHVGIDLNSLRSNASAPAGYYTPDGQNTNRQNLSLKSGDPIQVWIDYNGTEQLLNVTLSPLGVSGRNSRPLLSYRVDLSSIFQEFMYVGFSGSTGMLASCHFILGWSFEVNNRAQDLDLSRLPWYPRVISSSSSRLSMGAKIGISLAAVFLALSAIAFTVYIVRYRTEKKKVEEWELEYGPQKFTYKELYTATKGFKAERLIGCGGFGEVYRGVLPNSDLEVAVKRVQHESEQRLREFLSEIQSIGRLRHRNLVQLYGWCRKNCQLLLVYDYMRNGSLDKYLFDKKAPVLSWEQRFNIVRGVASGLLYLHEEWDQVVIHRDVKASNVLLDADMNGRLGDFGLARLYEHGSDPYTSHVVGTLGYLAPELARTGKPTTESDIFSYGAVLLEVVCGRRPIEPQGSPGEAVLVDWVWKLFIDGRILEVIDLRLGDCYIENEVLMVLKLGLLCSHPIPGSRPTMRQIVQYLDGGVEFPDLSVDDMLVSNTEIEEYVRTYMSLNDGYGTTSSIMPISGLSGGR</sequence>
<evidence type="ECO:0000256" key="13">
    <source>
        <dbReference type="ARBA" id="ARBA00022840"/>
    </source>
</evidence>
<dbReference type="Gramene" id="ERN07982">
    <property type="protein sequence ID" value="ERN07982"/>
    <property type="gene ID" value="AMTR_s00012p00253570"/>
</dbReference>
<gene>
    <name evidence="22" type="ORF">AMTR_s00012p00253570</name>
</gene>
<evidence type="ECO:0000313" key="22">
    <source>
        <dbReference type="EMBL" id="ERN07982.1"/>
    </source>
</evidence>
<dbReference type="eggNOG" id="ENOG502QSJ4">
    <property type="taxonomic scope" value="Eukaryota"/>
</dbReference>
<feature type="binding site" evidence="18">
    <location>
        <position position="374"/>
    </location>
    <ligand>
        <name>ATP</name>
        <dbReference type="ChEBI" id="CHEBI:30616"/>
    </ligand>
</feature>
<evidence type="ECO:0000256" key="18">
    <source>
        <dbReference type="PROSITE-ProRule" id="PRU10141"/>
    </source>
</evidence>
<keyword evidence="7" id="KW-0808">Transferase</keyword>
<dbReference type="FunFam" id="3.30.200.20:FF:000178">
    <property type="entry name" value="serine/threonine-protein kinase PBS1-like"/>
    <property type="match status" value="1"/>
</dbReference>
<dbReference type="SUPFAM" id="SSF49899">
    <property type="entry name" value="Concanavalin A-like lectins/glucanases"/>
    <property type="match status" value="1"/>
</dbReference>
<comment type="similarity">
    <text evidence="3">In the C-terminal section; belongs to the protein kinase superfamily. Ser/Thr protein kinase family.</text>
</comment>
<dbReference type="FunFam" id="2.60.120.200:FF:000112">
    <property type="entry name" value="L-type lectin-domain containing receptor kinase V.9"/>
    <property type="match status" value="1"/>
</dbReference>
<keyword evidence="13 18" id="KW-0067">ATP-binding</keyword>
<dbReference type="GO" id="GO:0005524">
    <property type="term" value="F:ATP binding"/>
    <property type="evidence" value="ECO:0007669"/>
    <property type="project" value="UniProtKB-UniRule"/>
</dbReference>
<keyword evidence="6" id="KW-0723">Serine/threonine-protein kinase</keyword>
<dbReference type="Pfam" id="PF00069">
    <property type="entry name" value="Pkinase"/>
    <property type="match status" value="1"/>
</dbReference>
<dbReference type="PROSITE" id="PS00108">
    <property type="entry name" value="PROTEIN_KINASE_ST"/>
    <property type="match status" value="1"/>
</dbReference>
<keyword evidence="5" id="KW-1003">Cell membrane</keyword>
<dbReference type="GO" id="GO:0002229">
    <property type="term" value="P:defense response to oomycetes"/>
    <property type="evidence" value="ECO:0000318"/>
    <property type="project" value="GO_Central"/>
</dbReference>
<dbReference type="InterPro" id="IPR050528">
    <property type="entry name" value="L-type_Lectin-RKs"/>
</dbReference>
<proteinExistence type="inferred from homology"/>
<feature type="transmembrane region" description="Helical" evidence="19">
    <location>
        <begin position="291"/>
        <end position="312"/>
    </location>
</feature>
<evidence type="ECO:0000256" key="7">
    <source>
        <dbReference type="ARBA" id="ARBA00022679"/>
    </source>
</evidence>
<dbReference type="STRING" id="13333.W1PDH2"/>
<evidence type="ECO:0000256" key="10">
    <source>
        <dbReference type="ARBA" id="ARBA00022734"/>
    </source>
</evidence>
<keyword evidence="8 19" id="KW-0812">Transmembrane</keyword>
<dbReference type="PANTHER" id="PTHR27007">
    <property type="match status" value="1"/>
</dbReference>
<evidence type="ECO:0000256" key="11">
    <source>
        <dbReference type="ARBA" id="ARBA00022741"/>
    </source>
</evidence>
<dbReference type="InterPro" id="IPR008271">
    <property type="entry name" value="Ser/Thr_kinase_AS"/>
</dbReference>
<feature type="domain" description="Protein kinase" evidence="21">
    <location>
        <begin position="345"/>
        <end position="624"/>
    </location>
</feature>
<keyword evidence="10" id="KW-0430">Lectin</keyword>
<dbReference type="Proteomes" id="UP000017836">
    <property type="component" value="Unassembled WGS sequence"/>
</dbReference>
<evidence type="ECO:0000259" key="21">
    <source>
        <dbReference type="PROSITE" id="PS50011"/>
    </source>
</evidence>
<dbReference type="PROSITE" id="PS50011">
    <property type="entry name" value="PROTEIN_KINASE_DOM"/>
    <property type="match status" value="1"/>
</dbReference>
<keyword evidence="12" id="KW-0418">Kinase</keyword>
<evidence type="ECO:0000256" key="8">
    <source>
        <dbReference type="ARBA" id="ARBA00022692"/>
    </source>
</evidence>
<evidence type="ECO:0000256" key="12">
    <source>
        <dbReference type="ARBA" id="ARBA00022777"/>
    </source>
</evidence>